<protein>
    <submittedName>
        <fullName evidence="1">Uncharacterized protein</fullName>
    </submittedName>
</protein>
<accession>A0ACB8U2S6</accession>
<dbReference type="Proteomes" id="UP001055072">
    <property type="component" value="Unassembled WGS sequence"/>
</dbReference>
<proteinExistence type="predicted"/>
<sequence length="178" mass="19778">MRQKFASSLRLNINVDRPFKDIKAIVSPRTPKNPYKRMKDDEESQIALMKPDAAVISPWSSSEDYYLHTPPPIFTASPGPMSPPPAYDPNTPLRGNFNRDMIATTSARDFGTLPHPSTPTAEHEHASDDIQSLMQEVQTVIEFARDWAQESSSDPFVVGEIDSDDAASDTSSVWDANL</sequence>
<keyword evidence="2" id="KW-1185">Reference proteome</keyword>
<comment type="caution">
    <text evidence="1">The sequence shown here is derived from an EMBL/GenBank/DDBJ whole genome shotgun (WGS) entry which is preliminary data.</text>
</comment>
<gene>
    <name evidence="1" type="ORF">BDY19DRAFT_174424</name>
</gene>
<evidence type="ECO:0000313" key="1">
    <source>
        <dbReference type="EMBL" id="KAI0088608.1"/>
    </source>
</evidence>
<organism evidence="1 2">
    <name type="scientific">Irpex rosettiformis</name>
    <dbReference type="NCBI Taxonomy" id="378272"/>
    <lineage>
        <taxon>Eukaryota</taxon>
        <taxon>Fungi</taxon>
        <taxon>Dikarya</taxon>
        <taxon>Basidiomycota</taxon>
        <taxon>Agaricomycotina</taxon>
        <taxon>Agaricomycetes</taxon>
        <taxon>Polyporales</taxon>
        <taxon>Irpicaceae</taxon>
        <taxon>Irpex</taxon>
    </lineage>
</organism>
<evidence type="ECO:0000313" key="2">
    <source>
        <dbReference type="Proteomes" id="UP001055072"/>
    </source>
</evidence>
<name>A0ACB8U2S6_9APHY</name>
<dbReference type="EMBL" id="MU274913">
    <property type="protein sequence ID" value="KAI0088608.1"/>
    <property type="molecule type" value="Genomic_DNA"/>
</dbReference>
<reference evidence="1" key="1">
    <citation type="journal article" date="2021" name="Environ. Microbiol.">
        <title>Gene family expansions and transcriptome signatures uncover fungal adaptations to wood decay.</title>
        <authorList>
            <person name="Hage H."/>
            <person name="Miyauchi S."/>
            <person name="Viragh M."/>
            <person name="Drula E."/>
            <person name="Min B."/>
            <person name="Chaduli D."/>
            <person name="Navarro D."/>
            <person name="Favel A."/>
            <person name="Norest M."/>
            <person name="Lesage-Meessen L."/>
            <person name="Balint B."/>
            <person name="Merenyi Z."/>
            <person name="de Eugenio L."/>
            <person name="Morin E."/>
            <person name="Martinez A.T."/>
            <person name="Baldrian P."/>
            <person name="Stursova M."/>
            <person name="Martinez M.J."/>
            <person name="Novotny C."/>
            <person name="Magnuson J.K."/>
            <person name="Spatafora J.W."/>
            <person name="Maurice S."/>
            <person name="Pangilinan J."/>
            <person name="Andreopoulos W."/>
            <person name="LaButti K."/>
            <person name="Hundley H."/>
            <person name="Na H."/>
            <person name="Kuo A."/>
            <person name="Barry K."/>
            <person name="Lipzen A."/>
            <person name="Henrissat B."/>
            <person name="Riley R."/>
            <person name="Ahrendt S."/>
            <person name="Nagy L.G."/>
            <person name="Grigoriev I.V."/>
            <person name="Martin F."/>
            <person name="Rosso M.N."/>
        </authorList>
    </citation>
    <scope>NUCLEOTIDE SEQUENCE</scope>
    <source>
        <strain evidence="1">CBS 384.51</strain>
    </source>
</reference>